<accession>A0ABX9AJT5</accession>
<dbReference type="SUPFAM" id="SSF52540">
    <property type="entry name" value="P-loop containing nucleoside triphosphate hydrolases"/>
    <property type="match status" value="1"/>
</dbReference>
<reference evidence="4 5" key="1">
    <citation type="submission" date="2021-08" db="EMBL/GenBank/DDBJ databases">
        <title>Culture and genomic analysis of Symbiopectobacterium purcellii sp. nov. gen. nov., isolated from the leafhopper Empoasca decipiens.</title>
        <authorList>
            <person name="Nadal-Jimenez P."/>
            <person name="Siozios S."/>
            <person name="Halliday N."/>
            <person name="Camara M."/>
            <person name="Hurst G.D.D."/>
        </authorList>
    </citation>
    <scope>NUCLEOTIDE SEQUENCE [LARGE SCALE GENOMIC DNA]</scope>
    <source>
        <strain evidence="4 5">SyEd1</strain>
    </source>
</reference>
<evidence type="ECO:0000256" key="1">
    <source>
        <dbReference type="ARBA" id="ARBA00022741"/>
    </source>
</evidence>
<organism evidence="4 5">
    <name type="scientific">Symbiopectobacterium purcellii</name>
    <dbReference type="NCBI Taxonomy" id="2871826"/>
    <lineage>
        <taxon>Bacteria</taxon>
        <taxon>Pseudomonadati</taxon>
        <taxon>Pseudomonadota</taxon>
        <taxon>Gammaproteobacteria</taxon>
        <taxon>Enterobacterales</taxon>
        <taxon>Enterobacteriaceae</taxon>
    </lineage>
</organism>
<dbReference type="Proteomes" id="UP000825886">
    <property type="component" value="Chromosome"/>
</dbReference>
<evidence type="ECO:0000256" key="2">
    <source>
        <dbReference type="ARBA" id="ARBA00022840"/>
    </source>
</evidence>
<dbReference type="PANTHER" id="PTHR30050">
    <property type="entry name" value="CHROMOSOMAL REPLICATION INITIATOR PROTEIN DNAA"/>
    <property type="match status" value="1"/>
</dbReference>
<dbReference type="RefSeq" id="WP_222158531.1">
    <property type="nucleotide sequence ID" value="NZ_CP081864.1"/>
</dbReference>
<dbReference type="InterPro" id="IPR027417">
    <property type="entry name" value="P-loop_NTPase"/>
</dbReference>
<feature type="domain" description="IstB-like ATP-binding" evidence="3">
    <location>
        <begin position="7"/>
        <end position="240"/>
    </location>
</feature>
<evidence type="ECO:0000313" key="5">
    <source>
        <dbReference type="Proteomes" id="UP000825886"/>
    </source>
</evidence>
<dbReference type="NCBIfam" id="NF038214">
    <property type="entry name" value="IS21_help_AAA"/>
    <property type="match status" value="1"/>
</dbReference>
<evidence type="ECO:0000313" key="4">
    <source>
        <dbReference type="EMBL" id="QZN95432.1"/>
    </source>
</evidence>
<protein>
    <submittedName>
        <fullName evidence="4">IS21-like element helper ATPase IstB</fullName>
    </submittedName>
</protein>
<keyword evidence="1" id="KW-0547">Nucleotide-binding</keyword>
<dbReference type="InterPro" id="IPR047661">
    <property type="entry name" value="IstB"/>
</dbReference>
<evidence type="ECO:0000259" key="3">
    <source>
        <dbReference type="Pfam" id="PF01695"/>
    </source>
</evidence>
<dbReference type="EMBL" id="CP081864">
    <property type="protein sequence ID" value="QZN95432.1"/>
    <property type="molecule type" value="Genomic_DNA"/>
</dbReference>
<dbReference type="PANTHER" id="PTHR30050:SF4">
    <property type="entry name" value="ATP-BINDING PROTEIN RV3427C IN INSERTION SEQUENCE-RELATED"/>
    <property type="match status" value="1"/>
</dbReference>
<dbReference type="Pfam" id="PF01695">
    <property type="entry name" value="IstB_IS21"/>
    <property type="match status" value="1"/>
</dbReference>
<keyword evidence="2" id="KW-0067">ATP-binding</keyword>
<dbReference type="PIRSF" id="PIRSF003073">
    <property type="entry name" value="DNAC_TnpB_IstB"/>
    <property type="match status" value="1"/>
</dbReference>
<sequence>MTDDLLTKLRTLKLSAMADGMIRQREAPGTYNELGFAERLGLLVEEELLNRENSRVGRLRKQARLRHSATPEGMYYPVSRGLKAEQMRELLNGHYITHSKNILITGPTGSGKSWVGCALGEQACRQKRSVQYWRMGRLLDQLEQGRLDGSWLKQLKQLQKIELLILDDLGLEVITTRQCNDLLEITEDRYGQTSTILISQLPVEQWYGVMENPTAADAFLDRLIHNAHRLELQGESLRKNSPAVESTEETR</sequence>
<keyword evidence="5" id="KW-1185">Reference proteome</keyword>
<dbReference type="InterPro" id="IPR028350">
    <property type="entry name" value="DNAC/IstB-like"/>
</dbReference>
<name>A0ABX9AJT5_9ENTR</name>
<gene>
    <name evidence="4" type="primary">istB</name>
    <name evidence="4" type="ORF">K6K13_19980</name>
</gene>
<proteinExistence type="predicted"/>
<dbReference type="CDD" id="cd00009">
    <property type="entry name" value="AAA"/>
    <property type="match status" value="1"/>
</dbReference>
<dbReference type="Gene3D" id="3.40.50.300">
    <property type="entry name" value="P-loop containing nucleotide triphosphate hydrolases"/>
    <property type="match status" value="1"/>
</dbReference>
<dbReference type="InterPro" id="IPR002611">
    <property type="entry name" value="IstB_ATP-bd"/>
</dbReference>